<proteinExistence type="inferred from homology"/>
<feature type="domain" description="CENP-V/GFA" evidence="5">
    <location>
        <begin position="7"/>
        <end position="111"/>
    </location>
</feature>
<evidence type="ECO:0000256" key="2">
    <source>
        <dbReference type="ARBA" id="ARBA00022723"/>
    </source>
</evidence>
<dbReference type="GeneID" id="70246105"/>
<evidence type="ECO:0000313" key="7">
    <source>
        <dbReference type="Proteomes" id="UP001201262"/>
    </source>
</evidence>
<dbReference type="GO" id="GO:0046872">
    <property type="term" value="F:metal ion binding"/>
    <property type="evidence" value="ECO:0007669"/>
    <property type="project" value="UniProtKB-KW"/>
</dbReference>
<reference evidence="6" key="1">
    <citation type="submission" date="2021-12" db="EMBL/GenBank/DDBJ databases">
        <title>Convergent genome expansion in fungi linked to evolution of root-endophyte symbiosis.</title>
        <authorList>
            <consortium name="DOE Joint Genome Institute"/>
            <person name="Ke Y.-H."/>
            <person name="Bonito G."/>
            <person name="Liao H.-L."/>
            <person name="Looney B."/>
            <person name="Rojas-Flechas A."/>
            <person name="Nash J."/>
            <person name="Hameed K."/>
            <person name="Schadt C."/>
            <person name="Martin F."/>
            <person name="Crous P.W."/>
            <person name="Miettinen O."/>
            <person name="Magnuson J.K."/>
            <person name="Labbe J."/>
            <person name="Jacobson D."/>
            <person name="Doktycz M.J."/>
            <person name="Veneault-Fourrey C."/>
            <person name="Kuo A."/>
            <person name="Mondo S."/>
            <person name="Calhoun S."/>
            <person name="Riley R."/>
            <person name="Ohm R."/>
            <person name="LaButti K."/>
            <person name="Andreopoulos B."/>
            <person name="Pangilinan J."/>
            <person name="Nolan M."/>
            <person name="Tritt A."/>
            <person name="Clum A."/>
            <person name="Lipzen A."/>
            <person name="Daum C."/>
            <person name="Barry K."/>
            <person name="Grigoriev I.V."/>
            <person name="Vilgalys R."/>
        </authorList>
    </citation>
    <scope>NUCLEOTIDE SEQUENCE</scope>
    <source>
        <strain evidence="6">PMI_201</strain>
    </source>
</reference>
<evidence type="ECO:0000256" key="4">
    <source>
        <dbReference type="ARBA" id="ARBA00023239"/>
    </source>
</evidence>
<evidence type="ECO:0000259" key="5">
    <source>
        <dbReference type="PROSITE" id="PS51891"/>
    </source>
</evidence>
<organism evidence="6 7">
    <name type="scientific">Talaromyces proteolyticus</name>
    <dbReference type="NCBI Taxonomy" id="1131652"/>
    <lineage>
        <taxon>Eukaryota</taxon>
        <taxon>Fungi</taxon>
        <taxon>Dikarya</taxon>
        <taxon>Ascomycota</taxon>
        <taxon>Pezizomycotina</taxon>
        <taxon>Eurotiomycetes</taxon>
        <taxon>Eurotiomycetidae</taxon>
        <taxon>Eurotiales</taxon>
        <taxon>Trichocomaceae</taxon>
        <taxon>Talaromyces</taxon>
        <taxon>Talaromyces sect. Bacilispori</taxon>
    </lineage>
</organism>
<comment type="similarity">
    <text evidence="1">Belongs to the Gfa family.</text>
</comment>
<accession>A0AAD4Q193</accession>
<dbReference type="Proteomes" id="UP001201262">
    <property type="component" value="Unassembled WGS sequence"/>
</dbReference>
<keyword evidence="4" id="KW-0456">Lyase</keyword>
<protein>
    <submittedName>
        <fullName evidence="6">Mss4-like protein</fullName>
    </submittedName>
</protein>
<dbReference type="GO" id="GO:0016846">
    <property type="term" value="F:carbon-sulfur lyase activity"/>
    <property type="evidence" value="ECO:0007669"/>
    <property type="project" value="InterPro"/>
</dbReference>
<dbReference type="PANTHER" id="PTHR33337:SF32">
    <property type="entry name" value="DUF636 DOMAIN PROTEIN (AFU_ORTHOLOGUE AFUA_7G04120)"/>
    <property type="match status" value="1"/>
</dbReference>
<dbReference type="EMBL" id="JAJTJA010000005">
    <property type="protein sequence ID" value="KAH8698323.1"/>
    <property type="molecule type" value="Genomic_DNA"/>
</dbReference>
<dbReference type="InterPro" id="IPR011057">
    <property type="entry name" value="Mss4-like_sf"/>
</dbReference>
<name>A0AAD4Q193_9EURO</name>
<sequence length="365" mass="39740">MAQDTVSASIACLCGQVSQQIVLSASHINQLSFCHCDSCRSTSGVLCTSYLALHSPPSFSSPRLKQYAQSAHVSRWFCGICGAHVFAHCREEGQDRYLVATGLLTTAAAFEPETRSVSHWGVRDTQDGGLSRFLSGSATNKVAAATCLLQQHPHITKDAESKSKPSVTASLTVDDANLLHARCHCGGVAFSITRPNDQSRAASSPWSDLLVPFHLASSANSDDVKWWLCAENTKYLAGACACKSCRLASGFPIQTWTFVSKINLINNATAEMDGEGFSYETGTLQRYQSSPEIYREFCRICGATVFWHCDWRPGVVDVSVGMLRARSGARAEDWLEWVTGRVSFAEDALDKPLIALLEKGLRESV</sequence>
<evidence type="ECO:0000256" key="3">
    <source>
        <dbReference type="ARBA" id="ARBA00022833"/>
    </source>
</evidence>
<keyword evidence="3" id="KW-0862">Zinc</keyword>
<dbReference type="Pfam" id="PF04828">
    <property type="entry name" value="GFA"/>
    <property type="match status" value="2"/>
</dbReference>
<comment type="caution">
    <text evidence="6">The sequence shown here is derived from an EMBL/GenBank/DDBJ whole genome shotgun (WGS) entry which is preliminary data.</text>
</comment>
<keyword evidence="2" id="KW-0479">Metal-binding</keyword>
<dbReference type="AlphaFoldDB" id="A0AAD4Q193"/>
<keyword evidence="7" id="KW-1185">Reference proteome</keyword>
<evidence type="ECO:0000313" key="6">
    <source>
        <dbReference type="EMBL" id="KAH8698323.1"/>
    </source>
</evidence>
<dbReference type="InterPro" id="IPR006913">
    <property type="entry name" value="CENP-V/GFA"/>
</dbReference>
<dbReference type="PANTHER" id="PTHR33337">
    <property type="entry name" value="GFA DOMAIN-CONTAINING PROTEIN"/>
    <property type="match status" value="1"/>
</dbReference>
<dbReference type="RefSeq" id="XP_046072787.1">
    <property type="nucleotide sequence ID" value="XM_046215818.1"/>
</dbReference>
<dbReference type="SUPFAM" id="SSF51316">
    <property type="entry name" value="Mss4-like"/>
    <property type="match status" value="2"/>
</dbReference>
<dbReference type="Gene3D" id="3.90.1590.10">
    <property type="entry name" value="glutathione-dependent formaldehyde- activating enzyme (gfa)"/>
    <property type="match status" value="2"/>
</dbReference>
<dbReference type="PROSITE" id="PS51891">
    <property type="entry name" value="CENP_V_GFA"/>
    <property type="match status" value="1"/>
</dbReference>
<gene>
    <name evidence="6" type="ORF">BGW36DRAFT_375880</name>
</gene>
<evidence type="ECO:0000256" key="1">
    <source>
        <dbReference type="ARBA" id="ARBA00005495"/>
    </source>
</evidence>